<dbReference type="InterPro" id="IPR011006">
    <property type="entry name" value="CheY-like_superfamily"/>
</dbReference>
<keyword evidence="1 2" id="KW-0597">Phosphoprotein</keyword>
<organism evidence="4 5">
    <name type="scientific">Ideonella azotifigens</name>
    <dbReference type="NCBI Taxonomy" id="513160"/>
    <lineage>
        <taxon>Bacteria</taxon>
        <taxon>Pseudomonadati</taxon>
        <taxon>Pseudomonadota</taxon>
        <taxon>Betaproteobacteria</taxon>
        <taxon>Burkholderiales</taxon>
        <taxon>Sphaerotilaceae</taxon>
        <taxon>Ideonella</taxon>
    </lineage>
</organism>
<evidence type="ECO:0000256" key="1">
    <source>
        <dbReference type="ARBA" id="ARBA00022553"/>
    </source>
</evidence>
<comment type="caution">
    <text evidence="4">The sequence shown here is derived from an EMBL/GenBank/DDBJ whole genome shotgun (WGS) entry which is preliminary data.</text>
</comment>
<dbReference type="SUPFAM" id="SSF52172">
    <property type="entry name" value="CheY-like"/>
    <property type="match status" value="1"/>
</dbReference>
<protein>
    <recommendedName>
        <fullName evidence="3">Response regulatory domain-containing protein</fullName>
    </recommendedName>
</protein>
<evidence type="ECO:0000313" key="5">
    <source>
        <dbReference type="Proteomes" id="UP001500279"/>
    </source>
</evidence>
<dbReference type="Proteomes" id="UP001500279">
    <property type="component" value="Unassembled WGS sequence"/>
</dbReference>
<feature type="domain" description="Response regulatory" evidence="3">
    <location>
        <begin position="5"/>
        <end position="123"/>
    </location>
</feature>
<dbReference type="PANTHER" id="PTHR44591:SF3">
    <property type="entry name" value="RESPONSE REGULATORY DOMAIN-CONTAINING PROTEIN"/>
    <property type="match status" value="1"/>
</dbReference>
<sequence>MPKLKIFVVEDSPIIRGNLVAALEEMAPVTVVGAAEDAQSATQWLVREVHDCDLVIVDIFLKKGSGMDVLRALKEDEHLAARVVLTNFATPSVRSQCASLGADRVFDKSSEIELLIDYCIELAGQGAGGDSTGGQSAAGLQ</sequence>
<dbReference type="InterPro" id="IPR050595">
    <property type="entry name" value="Bact_response_regulator"/>
</dbReference>
<dbReference type="InterPro" id="IPR058245">
    <property type="entry name" value="NreC/VraR/RcsB-like_REC"/>
</dbReference>
<name>A0ABN1JQ33_9BURK</name>
<dbReference type="Pfam" id="PF00072">
    <property type="entry name" value="Response_reg"/>
    <property type="match status" value="1"/>
</dbReference>
<feature type="modified residue" description="4-aspartylphosphate" evidence="2">
    <location>
        <position position="58"/>
    </location>
</feature>
<dbReference type="CDD" id="cd17535">
    <property type="entry name" value="REC_NarL-like"/>
    <property type="match status" value="1"/>
</dbReference>
<accession>A0ABN1JQ33</accession>
<dbReference type="RefSeq" id="WP_141291272.1">
    <property type="nucleotide sequence ID" value="NZ_BAAAEW010000004.1"/>
</dbReference>
<evidence type="ECO:0000256" key="2">
    <source>
        <dbReference type="PROSITE-ProRule" id="PRU00169"/>
    </source>
</evidence>
<dbReference type="EMBL" id="BAAAEW010000004">
    <property type="protein sequence ID" value="GAA0744425.1"/>
    <property type="molecule type" value="Genomic_DNA"/>
</dbReference>
<dbReference type="PROSITE" id="PS50110">
    <property type="entry name" value="RESPONSE_REGULATORY"/>
    <property type="match status" value="1"/>
</dbReference>
<evidence type="ECO:0000259" key="3">
    <source>
        <dbReference type="PROSITE" id="PS50110"/>
    </source>
</evidence>
<dbReference type="InterPro" id="IPR001789">
    <property type="entry name" value="Sig_transdc_resp-reg_receiver"/>
</dbReference>
<dbReference type="SMART" id="SM00448">
    <property type="entry name" value="REC"/>
    <property type="match status" value="1"/>
</dbReference>
<dbReference type="Gene3D" id="3.40.50.2300">
    <property type="match status" value="1"/>
</dbReference>
<dbReference type="PANTHER" id="PTHR44591">
    <property type="entry name" value="STRESS RESPONSE REGULATOR PROTEIN 1"/>
    <property type="match status" value="1"/>
</dbReference>
<keyword evidence="5" id="KW-1185">Reference proteome</keyword>
<proteinExistence type="predicted"/>
<reference evidence="4 5" key="1">
    <citation type="journal article" date="2019" name="Int. J. Syst. Evol. Microbiol.">
        <title>The Global Catalogue of Microorganisms (GCM) 10K type strain sequencing project: providing services to taxonomists for standard genome sequencing and annotation.</title>
        <authorList>
            <consortium name="The Broad Institute Genomics Platform"/>
            <consortium name="The Broad Institute Genome Sequencing Center for Infectious Disease"/>
            <person name="Wu L."/>
            <person name="Ma J."/>
        </authorList>
    </citation>
    <scope>NUCLEOTIDE SEQUENCE [LARGE SCALE GENOMIC DNA]</scope>
    <source>
        <strain evidence="4 5">JCM 15503</strain>
    </source>
</reference>
<gene>
    <name evidence="4" type="ORF">GCM10009107_09900</name>
</gene>
<evidence type="ECO:0000313" key="4">
    <source>
        <dbReference type="EMBL" id="GAA0744425.1"/>
    </source>
</evidence>